<evidence type="ECO:0000313" key="9">
    <source>
        <dbReference type="Proteomes" id="UP000036513"/>
    </source>
</evidence>
<dbReference type="PANTHER" id="PTHR43272">
    <property type="entry name" value="LONG-CHAIN-FATTY-ACID--COA LIGASE"/>
    <property type="match status" value="1"/>
</dbReference>
<comment type="caution">
    <text evidence="5">Lacks conserved residue(s) required for the propagation of feature annotation.</text>
</comment>
<dbReference type="InterPro" id="IPR036736">
    <property type="entry name" value="ACP-like_sf"/>
</dbReference>
<dbReference type="NCBIfam" id="TIGR01746">
    <property type="entry name" value="Thioester-redct"/>
    <property type="match status" value="1"/>
</dbReference>
<dbReference type="GO" id="GO:0004467">
    <property type="term" value="F:long-chain fatty acid-CoA ligase activity"/>
    <property type="evidence" value="ECO:0007669"/>
    <property type="project" value="TreeGrafter"/>
</dbReference>
<feature type="binding site" evidence="5">
    <location>
        <position position="486"/>
    </location>
    <ligand>
        <name>AMP</name>
        <dbReference type="ChEBI" id="CHEBI:456215"/>
    </ligand>
</feature>
<dbReference type="CDD" id="cd05235">
    <property type="entry name" value="SDR_e1"/>
    <property type="match status" value="1"/>
</dbReference>
<feature type="binding site" evidence="5">
    <location>
        <position position="817"/>
    </location>
    <ligand>
        <name>NADP(+)</name>
        <dbReference type="ChEBI" id="CHEBI:58349"/>
    </ligand>
</feature>
<feature type="binding site" evidence="5">
    <location>
        <begin position="498"/>
        <end position="501"/>
    </location>
    <ligand>
        <name>AMP</name>
        <dbReference type="ChEBI" id="CHEBI:456215"/>
    </ligand>
</feature>
<keyword evidence="5 8" id="KW-0560">Oxidoreductase</keyword>
<dbReference type="InterPro" id="IPR042099">
    <property type="entry name" value="ANL_N_sf"/>
</dbReference>
<feature type="binding site" evidence="5">
    <location>
        <position position="413"/>
    </location>
    <ligand>
        <name>AMP</name>
        <dbReference type="ChEBI" id="CHEBI:456215"/>
    </ligand>
</feature>
<dbReference type="GO" id="GO:0005524">
    <property type="term" value="F:ATP binding"/>
    <property type="evidence" value="ECO:0007669"/>
    <property type="project" value="UniProtKB-UniRule"/>
</dbReference>
<dbReference type="InterPro" id="IPR013120">
    <property type="entry name" value="FAR_NAD-bd"/>
</dbReference>
<comment type="domain">
    <text evidence="5">The N-terminal domain likely catalyzes substrate activation by formation of an initial acyl-AMP intermediate, the central region contains the phosphopantetheine attachment site, and the C-terminal domain catalyzes the reduction by NADPH of the intermediate thioester formed from the attack of the phosphopantetheine thiol at the carbonyl carbon of acyl-AMP.</text>
</comment>
<dbReference type="Pfam" id="PF07993">
    <property type="entry name" value="NAD_binding_4"/>
    <property type="match status" value="1"/>
</dbReference>
<dbReference type="GO" id="GO:0050661">
    <property type="term" value="F:NADP binding"/>
    <property type="evidence" value="ECO:0007669"/>
    <property type="project" value="UniProtKB-UniRule"/>
</dbReference>
<dbReference type="InterPro" id="IPR020845">
    <property type="entry name" value="AMP-binding_CS"/>
</dbReference>
<feature type="binding site" evidence="5">
    <location>
        <position position="976"/>
    </location>
    <ligand>
        <name>NADP(+)</name>
        <dbReference type="ChEBI" id="CHEBI:58349"/>
    </ligand>
</feature>
<feature type="binding site" evidence="5">
    <location>
        <position position="609"/>
    </location>
    <ligand>
        <name>AMP</name>
        <dbReference type="ChEBI" id="CHEBI:456215"/>
    </ligand>
</feature>
<name>A0A0J6VW20_9MYCO</name>
<dbReference type="GO" id="GO:0016620">
    <property type="term" value="F:oxidoreductase activity, acting on the aldehyde or oxo group of donors, NAD or NADP as acceptor"/>
    <property type="evidence" value="ECO:0007669"/>
    <property type="project" value="UniProtKB-UniRule"/>
</dbReference>
<dbReference type="HAMAP" id="MF_02247">
    <property type="entry name" value="Carbox_acid_reduct"/>
    <property type="match status" value="1"/>
</dbReference>
<dbReference type="Gene3D" id="1.10.1200.10">
    <property type="entry name" value="ACP-like"/>
    <property type="match status" value="1"/>
</dbReference>
<evidence type="ECO:0000256" key="3">
    <source>
        <dbReference type="ARBA" id="ARBA00022741"/>
    </source>
</evidence>
<dbReference type="PROSITE" id="PS00455">
    <property type="entry name" value="AMP_BINDING"/>
    <property type="match status" value="1"/>
</dbReference>
<dbReference type="EMBL" id="JYNL01000030">
    <property type="protein sequence ID" value="KMO75300.1"/>
    <property type="molecule type" value="Genomic_DNA"/>
</dbReference>
<sequence length="1169" mass="127627">MTIETPAKPTVESDLSDPQVRASLPRQDVIDAARRPELRLSQVLQTLVEGYQDRPALGSRSTTTAADEVTGRRTTHLLPAFDTMSYGELWSRVRAVAGAWHHDPQAPIVAGDFVATIGFASADYLTLDLVCGYLGLVAVPLQHNTSAARLAPILEETTPRVLAVSAAYLDLAVEVAVDRPWLSRLVVFDYRPDDDDHRDRLRRARHRFADMHRDVVVETLPDVIARGAQLAEAPLFTDGADDRLAMILYTSGSTGAPKGAMWTERMVATLWTIPLKQPDAVVINLNFMPLNHMGGRLPLSAAFQAGGTSYFVAEPDLSTLFDDWALVRPTDLGLVPRVVDMLYQRYRQIVDRLTVDGLDRDAAEHTAMTEIRDRVLGGRVVSGFVSTAPLAAEMRSFLKSCLQVNVVDAYGLTEIGAVTTDGIVVRPLVIDYKLIDVPELGYFATDKPHPRGELLVKSVAAMPGYYKRPEITAEVFDADGYYRTGDIVAELAPDHLAYVDRRNNVIKLSQGEFVAVAKLEAEFARTPLIRQIFLYGNSERSALVAVVVPTHDALTAHGGVSDELKAAIRGEISGTARDADLQPYEVPVDFLVETEPFSAANGLLSGVGKLLRPKLKERYGDALERLYEELETARADDVRALRDNAAHQPVIDTVVHAAAALLGSATVTPEDQFIDLGGDSLLALTFSDLLQELFGVETPVGLLTGPTTTLADIADHIEKEKGDGPSGPTPDSVHGPNAATIRATDLTLDKFLPQELLAHARTLPPPTGDAPATVLLTGANGYLGRFLALEWLQRLAEIGGTLICLLRGTDDDSARARLEQIFRDADPDLSAHFRALAAEHLEVISGDISTPHFGLDPQVWDALATRVDLIVHPAALVNHVLPYRQLFGPNVVGTAEIIRLALSERLKPVNYLSTVSVAMTVDPDVFTEDGDIREISAARPVDDSYANGYGNSKWAGEVLLREAHDLCGLPVSVFRSGMILADRRYAGQVNVPDMFTRLIYSLLVTGLAPESFYQRLQEGGRSRAHYDGLPVDFVAQSITVLGAGTTRGFRSYDVMNPHDDGVSLDVFVDWLIEAGHRIDRVDDYGQWLIRFETALRALPEEQRQHSVLPLLSAYSRPDTPVLGSLAPASVFRESVQANAIGADADIPHLSRQLIDKYVTDLRRLGLLPA</sequence>
<dbReference type="SUPFAM" id="SSF47336">
    <property type="entry name" value="ACP-like"/>
    <property type="match status" value="1"/>
</dbReference>
<dbReference type="InterPro" id="IPR046407">
    <property type="entry name" value="CAR"/>
</dbReference>
<dbReference type="Proteomes" id="UP000036513">
    <property type="component" value="Unassembled WGS sequence"/>
</dbReference>
<dbReference type="Pfam" id="PF00550">
    <property type="entry name" value="PP-binding"/>
    <property type="match status" value="1"/>
</dbReference>
<dbReference type="EC" id="1.2.1.-" evidence="5"/>
<evidence type="ECO:0000256" key="6">
    <source>
        <dbReference type="SAM" id="MobiDB-lite"/>
    </source>
</evidence>
<comment type="caution">
    <text evidence="8">The sequence shown here is derived from an EMBL/GenBank/DDBJ whole genome shotgun (WGS) entry which is preliminary data.</text>
</comment>
<dbReference type="Gene3D" id="3.40.50.12780">
    <property type="entry name" value="N-terminal domain of ligase-like"/>
    <property type="match status" value="1"/>
</dbReference>
<dbReference type="STRING" id="37916.MCHLDSM_03519"/>
<feature type="binding site" evidence="5">
    <location>
        <position position="953"/>
    </location>
    <ligand>
        <name>NADP(+)</name>
        <dbReference type="ChEBI" id="CHEBI:58349"/>
    </ligand>
</feature>
<evidence type="ECO:0000256" key="1">
    <source>
        <dbReference type="ARBA" id="ARBA00022450"/>
    </source>
</evidence>
<dbReference type="InterPro" id="IPR010080">
    <property type="entry name" value="Thioester_reductase-like_dom"/>
</dbReference>
<comment type="similarity">
    <text evidence="5">Belongs to the ATP-dependent AMP-binding enzyme family. Carboxylic acid reductase subfamily.</text>
</comment>
<feature type="binding site" evidence="5">
    <location>
        <position position="949"/>
    </location>
    <ligand>
        <name>NADP(+)</name>
        <dbReference type="ChEBI" id="CHEBI:58349"/>
    </ligand>
</feature>
<proteinExistence type="inferred from homology"/>
<dbReference type="InterPro" id="IPR000873">
    <property type="entry name" value="AMP-dep_synth/lig_dom"/>
</dbReference>
<evidence type="ECO:0000256" key="4">
    <source>
        <dbReference type="ARBA" id="ARBA00022840"/>
    </source>
</evidence>
<keyword evidence="9" id="KW-1185">Reference proteome</keyword>
<feature type="binding site" evidence="5">
    <location>
        <begin position="780"/>
        <end position="783"/>
    </location>
    <ligand>
        <name>NADP(+)</name>
        <dbReference type="ChEBI" id="CHEBI:58349"/>
    </ligand>
</feature>
<dbReference type="InterPro" id="IPR009081">
    <property type="entry name" value="PP-bd_ACP"/>
</dbReference>
<dbReference type="SUPFAM" id="SSF51735">
    <property type="entry name" value="NAD(P)-binding Rossmann-fold domains"/>
    <property type="match status" value="1"/>
</dbReference>
<keyword evidence="1 5" id="KW-0596">Phosphopantetheine</keyword>
<feature type="binding site" evidence="5">
    <location>
        <position position="292"/>
    </location>
    <ligand>
        <name>AMP</name>
        <dbReference type="ChEBI" id="CHEBI:456215"/>
    </ligand>
</feature>
<dbReference type="PATRIC" id="fig|37916.4.peg.3453"/>
<dbReference type="PANTHER" id="PTHR43272:SF33">
    <property type="entry name" value="AMP-BINDING DOMAIN-CONTAINING PROTEIN-RELATED"/>
    <property type="match status" value="1"/>
</dbReference>
<evidence type="ECO:0000256" key="2">
    <source>
        <dbReference type="ARBA" id="ARBA00022553"/>
    </source>
</evidence>
<dbReference type="Gene3D" id="3.40.50.720">
    <property type="entry name" value="NAD(P)-binding Rossmann-like Domain"/>
    <property type="match status" value="1"/>
</dbReference>
<accession>A0A0J6VW20</accession>
<feature type="modified residue" description="O-(pantetheine 4'-phosphoryl)serine" evidence="5">
    <location>
        <position position="680"/>
    </location>
</feature>
<feature type="binding site" evidence="5">
    <location>
        <position position="387"/>
    </location>
    <ligand>
        <name>AMP</name>
        <dbReference type="ChEBI" id="CHEBI:456215"/>
    </ligand>
</feature>
<feature type="domain" description="Carrier" evidence="7">
    <location>
        <begin position="645"/>
        <end position="721"/>
    </location>
</feature>
<comment type="cofactor">
    <cofactor evidence="5">
        <name>pantetheine 4'-phosphate</name>
        <dbReference type="ChEBI" id="CHEBI:47942"/>
    </cofactor>
    <text evidence="5">Binds 1 phosphopantetheine covalently.</text>
</comment>
<feature type="binding site" evidence="5">
    <location>
        <position position="913"/>
    </location>
    <ligand>
        <name>NADP(+)</name>
        <dbReference type="ChEBI" id="CHEBI:58349"/>
    </ligand>
</feature>
<keyword evidence="2 5" id="KW-0597">Phosphoprotein</keyword>
<dbReference type="SMART" id="SM00823">
    <property type="entry name" value="PKS_PP"/>
    <property type="match status" value="1"/>
</dbReference>
<dbReference type="InterPro" id="IPR020806">
    <property type="entry name" value="PKS_PP-bd"/>
</dbReference>
<dbReference type="Pfam" id="PF00501">
    <property type="entry name" value="AMP-binding"/>
    <property type="match status" value="1"/>
</dbReference>
<gene>
    <name evidence="8" type="primary">car_2</name>
    <name evidence="5" type="synonym">car</name>
    <name evidence="8" type="ORF">MCHLDSM_03519</name>
</gene>
<feature type="binding site" evidence="5">
    <location>
        <position position="807"/>
    </location>
    <ligand>
        <name>NADP(+)</name>
        <dbReference type="ChEBI" id="CHEBI:58349"/>
    </ligand>
</feature>
<dbReference type="PROSITE" id="PS50075">
    <property type="entry name" value="CARRIER"/>
    <property type="match status" value="1"/>
</dbReference>
<dbReference type="NCBIfam" id="NF041592">
    <property type="entry name" value="carboxyl_red"/>
    <property type="match status" value="1"/>
</dbReference>
<comment type="catalytic activity">
    <reaction evidence="5">
        <text>a carboxylate + ATP + NADPH + H(+) = an aldehyde + AMP + diphosphate + NADP(+)</text>
        <dbReference type="Rhea" id="RHEA:50916"/>
        <dbReference type="ChEBI" id="CHEBI:15378"/>
        <dbReference type="ChEBI" id="CHEBI:17478"/>
        <dbReference type="ChEBI" id="CHEBI:29067"/>
        <dbReference type="ChEBI" id="CHEBI:30616"/>
        <dbReference type="ChEBI" id="CHEBI:33019"/>
        <dbReference type="ChEBI" id="CHEBI:57783"/>
        <dbReference type="ChEBI" id="CHEBI:58349"/>
        <dbReference type="ChEBI" id="CHEBI:456215"/>
    </reaction>
</comment>
<dbReference type="InterPro" id="IPR036291">
    <property type="entry name" value="NAD(P)-bd_dom_sf"/>
</dbReference>
<protein>
    <recommendedName>
        <fullName evidence="5">Carboxylic acid reductase</fullName>
        <shortName evidence="5">CAR</shortName>
        <ecNumber evidence="5">1.2.1.-</ecNumber>
    </recommendedName>
    <alternativeName>
        <fullName evidence="5">ATP/NADPH-dependent carboxylic acid reductase</fullName>
    </alternativeName>
</protein>
<comment type="function">
    <text evidence="5">Catalyzes the ATP- and NADPH-dependent reduction of carboxylic acids to the corresponding aldehydes.</text>
</comment>
<feature type="region of interest" description="Disordered" evidence="6">
    <location>
        <begin position="718"/>
        <end position="737"/>
    </location>
</feature>
<dbReference type="GO" id="GO:0031177">
    <property type="term" value="F:phosphopantetheine binding"/>
    <property type="evidence" value="ECO:0007669"/>
    <property type="project" value="UniProtKB-UniRule"/>
</dbReference>
<keyword evidence="3 5" id="KW-0547">Nucleotide-binding</keyword>
<dbReference type="SUPFAM" id="SSF56801">
    <property type="entry name" value="Acetyl-CoA synthetase-like"/>
    <property type="match status" value="1"/>
</dbReference>
<keyword evidence="5" id="KW-0521">NADP</keyword>
<reference evidence="8 9" key="1">
    <citation type="journal article" date="2015" name="Genome Biol. Evol.">
        <title>Characterization of Three Mycobacterium spp. with Potential Use in Bioremediation by Genome Sequencing and Comparative Genomics.</title>
        <authorList>
            <person name="Das S."/>
            <person name="Pettersson B.M."/>
            <person name="Behra P.R."/>
            <person name="Ramesh M."/>
            <person name="Dasgupta S."/>
            <person name="Bhattacharya A."/>
            <person name="Kirsebom L.A."/>
        </authorList>
    </citation>
    <scope>NUCLEOTIDE SEQUENCE [LARGE SCALE GENOMIC DNA]</scope>
    <source>
        <strain evidence="8 9">DSM 43826</strain>
    </source>
</reference>
<evidence type="ECO:0000259" key="7">
    <source>
        <dbReference type="PROSITE" id="PS50075"/>
    </source>
</evidence>
<keyword evidence="4 5" id="KW-0067">ATP-binding</keyword>
<feature type="binding site" evidence="5">
    <location>
        <position position="507"/>
    </location>
    <ligand>
        <name>AMP</name>
        <dbReference type="ChEBI" id="CHEBI:456215"/>
    </ligand>
</feature>
<dbReference type="SMR" id="A0A0J6VW20"/>
<dbReference type="GO" id="GO:0016020">
    <property type="term" value="C:membrane"/>
    <property type="evidence" value="ECO:0007669"/>
    <property type="project" value="TreeGrafter"/>
</dbReference>
<organism evidence="8 9">
    <name type="scientific">Mycolicibacterium chlorophenolicum</name>
    <dbReference type="NCBI Taxonomy" id="37916"/>
    <lineage>
        <taxon>Bacteria</taxon>
        <taxon>Bacillati</taxon>
        <taxon>Actinomycetota</taxon>
        <taxon>Actinomycetes</taxon>
        <taxon>Mycobacteriales</taxon>
        <taxon>Mycobacteriaceae</taxon>
        <taxon>Mycolicibacterium</taxon>
    </lineage>
</organism>
<dbReference type="AlphaFoldDB" id="A0A0J6VW20"/>
<evidence type="ECO:0000256" key="5">
    <source>
        <dbReference type="HAMAP-Rule" id="MF_02247"/>
    </source>
</evidence>
<evidence type="ECO:0000313" key="8">
    <source>
        <dbReference type="EMBL" id="KMO75300.1"/>
    </source>
</evidence>
<feature type="binding site" evidence="5">
    <location>
        <begin position="873"/>
        <end position="875"/>
    </location>
    <ligand>
        <name>NADP(+)</name>
        <dbReference type="ChEBI" id="CHEBI:58349"/>
    </ligand>
</feature>